<feature type="domain" description="DUF222" evidence="2">
    <location>
        <begin position="1"/>
        <end position="159"/>
    </location>
</feature>
<dbReference type="RefSeq" id="WP_344716249.1">
    <property type="nucleotide sequence ID" value="NZ_BAAAVS010000002.1"/>
</dbReference>
<protein>
    <recommendedName>
        <fullName evidence="2">DUF222 domain-containing protein</fullName>
    </recommendedName>
</protein>
<evidence type="ECO:0000259" key="2">
    <source>
        <dbReference type="Pfam" id="PF02720"/>
    </source>
</evidence>
<keyword evidence="4" id="KW-1185">Reference proteome</keyword>
<evidence type="ECO:0000256" key="1">
    <source>
        <dbReference type="SAM" id="MobiDB-lite"/>
    </source>
</evidence>
<feature type="region of interest" description="Disordered" evidence="1">
    <location>
        <begin position="263"/>
        <end position="309"/>
    </location>
</feature>
<dbReference type="Proteomes" id="UP001501035">
    <property type="component" value="Unassembled WGS sequence"/>
</dbReference>
<comment type="caution">
    <text evidence="3">The sequence shown here is derived from an EMBL/GenBank/DDBJ whole genome shotgun (WGS) entry which is preliminary data.</text>
</comment>
<name>A0ABN3YF87_9ACTN</name>
<sequence>MSKLTATLTPTLRAKFELILANWAAPGMNNPADEPNERLHGSSGDHDPDDRKLTDARQRDRRNTEQRNHDALEALCDYITSHGGLGPARKIPGQLIITAALAELKASCGSALTTTGTLVPISELIEVAAHFDPQLVVFQDHTREILYHGRAKRTATFALFARDRGDTNPDSDTPFIFNEMHHLPDWAKGGATDIDKLTATSGRNNRAVGDKPLQWETIYQHHGPHTGRVAWRLRCHNGQPGTSRINNAHHADDLARDTITRIRERTSHDPDTNTDANAKTNNRRDSTDPGPPLSPTENQLCTRLGYTTR</sequence>
<proteinExistence type="predicted"/>
<dbReference type="InterPro" id="IPR003870">
    <property type="entry name" value="DUF222"/>
</dbReference>
<feature type="compositionally biased region" description="Polar residues" evidence="1">
    <location>
        <begin position="295"/>
        <end position="309"/>
    </location>
</feature>
<dbReference type="Pfam" id="PF02720">
    <property type="entry name" value="DUF222"/>
    <property type="match status" value="1"/>
</dbReference>
<feature type="compositionally biased region" description="Basic and acidic residues" evidence="1">
    <location>
        <begin position="35"/>
        <end position="68"/>
    </location>
</feature>
<reference evidence="3 4" key="1">
    <citation type="journal article" date="2019" name="Int. J. Syst. Evol. Microbiol.">
        <title>The Global Catalogue of Microorganisms (GCM) 10K type strain sequencing project: providing services to taxonomists for standard genome sequencing and annotation.</title>
        <authorList>
            <consortium name="The Broad Institute Genomics Platform"/>
            <consortium name="The Broad Institute Genome Sequencing Center for Infectious Disease"/>
            <person name="Wu L."/>
            <person name="Ma J."/>
        </authorList>
    </citation>
    <scope>NUCLEOTIDE SEQUENCE [LARGE SCALE GENOMIC DNA]</scope>
    <source>
        <strain evidence="3 4">JCM 14234</strain>
    </source>
</reference>
<evidence type="ECO:0000313" key="3">
    <source>
        <dbReference type="EMBL" id="GAA3025621.1"/>
    </source>
</evidence>
<dbReference type="EMBL" id="BAAAVS010000002">
    <property type="protein sequence ID" value="GAA3025621.1"/>
    <property type="molecule type" value="Genomic_DNA"/>
</dbReference>
<accession>A0ABN3YF87</accession>
<evidence type="ECO:0000313" key="4">
    <source>
        <dbReference type="Proteomes" id="UP001501035"/>
    </source>
</evidence>
<organism evidence="3 4">
    <name type="scientific">Gordonia defluvii</name>
    <dbReference type="NCBI Taxonomy" id="283718"/>
    <lineage>
        <taxon>Bacteria</taxon>
        <taxon>Bacillati</taxon>
        <taxon>Actinomycetota</taxon>
        <taxon>Actinomycetes</taxon>
        <taxon>Mycobacteriales</taxon>
        <taxon>Gordoniaceae</taxon>
        <taxon>Gordonia</taxon>
    </lineage>
</organism>
<feature type="region of interest" description="Disordered" evidence="1">
    <location>
        <begin position="29"/>
        <end position="68"/>
    </location>
</feature>
<gene>
    <name evidence="3" type="ORF">GCM10010528_04410</name>
</gene>